<keyword evidence="2" id="KW-1185">Reference proteome</keyword>
<comment type="caution">
    <text evidence="1">The sequence shown here is derived from an EMBL/GenBank/DDBJ whole genome shotgun (WGS) entry which is preliminary data.</text>
</comment>
<evidence type="ECO:0000313" key="1">
    <source>
        <dbReference type="EMBL" id="OXU31995.1"/>
    </source>
</evidence>
<dbReference type="Proteomes" id="UP000215335">
    <property type="component" value="Unassembled WGS sequence"/>
</dbReference>
<organism evidence="1 2">
    <name type="scientific">Trichomalopsis sarcophagae</name>
    <dbReference type="NCBI Taxonomy" id="543379"/>
    <lineage>
        <taxon>Eukaryota</taxon>
        <taxon>Metazoa</taxon>
        <taxon>Ecdysozoa</taxon>
        <taxon>Arthropoda</taxon>
        <taxon>Hexapoda</taxon>
        <taxon>Insecta</taxon>
        <taxon>Pterygota</taxon>
        <taxon>Neoptera</taxon>
        <taxon>Endopterygota</taxon>
        <taxon>Hymenoptera</taxon>
        <taxon>Apocrita</taxon>
        <taxon>Proctotrupomorpha</taxon>
        <taxon>Chalcidoidea</taxon>
        <taxon>Pteromalidae</taxon>
        <taxon>Pteromalinae</taxon>
        <taxon>Trichomalopsis</taxon>
    </lineage>
</organism>
<proteinExistence type="predicted"/>
<accession>A0A232FMW7</accession>
<sequence>MARYFNDLKSLQNWMKYKPHPIMRDYFVILDVRREVKQLIENNAEYYSKVVAEQIITENGLMKDVYDGLYYQNFRASLSDDDKNNYASSATSEPISCAINNEKRYIKLFALCCCFDSVARGNMQGIVQFNGYFGCCWCLQRGEYMNVGKGHAMKYPVPNEDEQIDLRTEEMTFNHLRKALQTDDIIFGVTAATPLMNLKHFNIVDGFVPDSMHCVALGIVKQFAEMWFKPSKEDYYINSNTFPVT</sequence>
<name>A0A232FMW7_9HYME</name>
<reference evidence="1 2" key="1">
    <citation type="journal article" date="2017" name="Curr. Biol.">
        <title>The Evolution of Venom by Co-option of Single-Copy Genes.</title>
        <authorList>
            <person name="Martinson E.O."/>
            <person name="Mrinalini"/>
            <person name="Kelkar Y.D."/>
            <person name="Chang C.H."/>
            <person name="Werren J.H."/>
        </authorList>
    </citation>
    <scope>NUCLEOTIDE SEQUENCE [LARGE SCALE GENOMIC DNA]</scope>
    <source>
        <strain evidence="1 2">Alberta</strain>
        <tissue evidence="1">Whole body</tissue>
    </source>
</reference>
<gene>
    <name evidence="1" type="ORF">TSAR_013763</name>
</gene>
<dbReference type="PANTHER" id="PTHR46579">
    <property type="entry name" value="F5/8 TYPE C DOMAIN-CONTAINING PROTEIN-RELATED"/>
    <property type="match status" value="1"/>
</dbReference>
<dbReference type="AlphaFoldDB" id="A0A232FMW7"/>
<evidence type="ECO:0000313" key="2">
    <source>
        <dbReference type="Proteomes" id="UP000215335"/>
    </source>
</evidence>
<dbReference type="EMBL" id="NNAY01000013">
    <property type="protein sequence ID" value="OXU31995.1"/>
    <property type="molecule type" value="Genomic_DNA"/>
</dbReference>
<dbReference type="STRING" id="543379.A0A232FMW7"/>
<protein>
    <submittedName>
        <fullName evidence="1">Uncharacterized protein</fullName>
    </submittedName>
</protein>
<dbReference type="PANTHER" id="PTHR46579:SF1">
    <property type="entry name" value="F5_8 TYPE C DOMAIN-CONTAINING PROTEIN"/>
    <property type="match status" value="1"/>
</dbReference>